<keyword evidence="1" id="KW-1133">Transmembrane helix</keyword>
<keyword evidence="3" id="KW-1185">Reference proteome</keyword>
<sequence length="105" mass="11748">MNGACLFLGILFLAAGIYFYSGKAVNHIAAWKTMPEEEKRKIHIRPLCRNVGMMIATSGIIFLLSGAWYAFRKSGFLWCMVGWMVLSGADVYWIGKSGRYQSSGK</sequence>
<dbReference type="Proteomes" id="UP000029585">
    <property type="component" value="Unassembled WGS sequence"/>
</dbReference>
<keyword evidence="1" id="KW-0472">Membrane</keyword>
<keyword evidence="1" id="KW-0812">Transmembrane</keyword>
<organism evidence="2 3">
    <name type="scientific">Flavonifractor plautii 1_3_50AFAA</name>
    <dbReference type="NCBI Taxonomy" id="742738"/>
    <lineage>
        <taxon>Bacteria</taxon>
        <taxon>Bacillati</taxon>
        <taxon>Bacillota</taxon>
        <taxon>Clostridia</taxon>
        <taxon>Eubacteriales</taxon>
        <taxon>Oscillospiraceae</taxon>
        <taxon>Flavonifractor</taxon>
    </lineage>
</organism>
<dbReference type="RefSeq" id="WP_044942228.1">
    <property type="nucleotide sequence ID" value="NZ_KN174164.1"/>
</dbReference>
<proteinExistence type="predicted"/>
<dbReference type="eggNOG" id="ENOG503270U">
    <property type="taxonomic scope" value="Bacteria"/>
</dbReference>
<accession>A0A096B5K5</accession>
<feature type="transmembrane region" description="Helical" evidence="1">
    <location>
        <begin position="6"/>
        <end position="26"/>
    </location>
</feature>
<name>A0A096B5K5_FLAPL</name>
<evidence type="ECO:0000256" key="1">
    <source>
        <dbReference type="SAM" id="Phobius"/>
    </source>
</evidence>
<dbReference type="Pfam" id="PF12650">
    <property type="entry name" value="DUF3784"/>
    <property type="match status" value="1"/>
</dbReference>
<reference evidence="2 3" key="1">
    <citation type="submission" date="2011-08" db="EMBL/GenBank/DDBJ databases">
        <title>The Genome Sequence of Clostridium orbiscindens 1_3_50AFAA.</title>
        <authorList>
            <consortium name="The Broad Institute Genome Sequencing Platform"/>
            <person name="Earl A."/>
            <person name="Ward D."/>
            <person name="Feldgarden M."/>
            <person name="Gevers D."/>
            <person name="Daigneault M."/>
            <person name="Strauss J."/>
            <person name="Allen-Vercoe E."/>
            <person name="Young S.K."/>
            <person name="Zeng Q."/>
            <person name="Gargeya S."/>
            <person name="Fitzgerald M."/>
            <person name="Haas B."/>
            <person name="Abouelleil A."/>
            <person name="Alvarado L."/>
            <person name="Arachchi H.M."/>
            <person name="Berlin A."/>
            <person name="Brown A."/>
            <person name="Chapman S.B."/>
            <person name="Chen Z."/>
            <person name="Dunbar C."/>
            <person name="Freedman E."/>
            <person name="Gearin G."/>
            <person name="Gellesch M."/>
            <person name="Goldberg J."/>
            <person name="Griggs A."/>
            <person name="Gujja S."/>
            <person name="Heiman D."/>
            <person name="Howarth C."/>
            <person name="Larson L."/>
            <person name="Lui A."/>
            <person name="MacDonald P.J.P."/>
            <person name="Montmayeur A."/>
            <person name="Murphy C."/>
            <person name="Neiman D."/>
            <person name="Pearson M."/>
            <person name="Priest M."/>
            <person name="Roberts A."/>
            <person name="Saif S."/>
            <person name="Shea T."/>
            <person name="Shenoy N."/>
            <person name="Sisk P."/>
            <person name="Stolte C."/>
            <person name="Sykes S."/>
            <person name="Wortman J."/>
            <person name="Nusbaum C."/>
            <person name="Birren B."/>
        </authorList>
    </citation>
    <scope>NUCLEOTIDE SEQUENCE [LARGE SCALE GENOMIC DNA]</scope>
    <source>
        <strain evidence="2 3">1_3_50AFAA</strain>
    </source>
</reference>
<dbReference type="HOGENOM" id="CLU_2258809_0_0_9"/>
<gene>
    <name evidence="2" type="ORF">HMPREF9460_02973</name>
</gene>
<comment type="caution">
    <text evidence="2">The sequence shown here is derived from an EMBL/GenBank/DDBJ whole genome shotgun (WGS) entry which is preliminary data.</text>
</comment>
<feature type="transmembrane region" description="Helical" evidence="1">
    <location>
        <begin position="47"/>
        <end position="69"/>
    </location>
</feature>
<feature type="transmembrane region" description="Helical" evidence="1">
    <location>
        <begin position="75"/>
        <end position="95"/>
    </location>
</feature>
<evidence type="ECO:0008006" key="4">
    <source>
        <dbReference type="Google" id="ProtNLM"/>
    </source>
</evidence>
<dbReference type="EMBL" id="ADLO01000091">
    <property type="protein sequence ID" value="KGF54280.1"/>
    <property type="molecule type" value="Genomic_DNA"/>
</dbReference>
<dbReference type="AlphaFoldDB" id="A0A096B5K5"/>
<dbReference type="InterPro" id="IPR017259">
    <property type="entry name" value="UCP037672"/>
</dbReference>
<evidence type="ECO:0000313" key="3">
    <source>
        <dbReference type="Proteomes" id="UP000029585"/>
    </source>
</evidence>
<evidence type="ECO:0000313" key="2">
    <source>
        <dbReference type="EMBL" id="KGF54280.1"/>
    </source>
</evidence>
<dbReference type="PATRIC" id="fig|742738.3.peg.3055"/>
<protein>
    <recommendedName>
        <fullName evidence="4">DUF3784 domain-containing protein</fullName>
    </recommendedName>
</protein>